<dbReference type="AlphaFoldDB" id="A0A3A5MM35"/>
<gene>
    <name evidence="5" type="ORF">D6T64_12630</name>
</gene>
<protein>
    <submittedName>
        <fullName evidence="5">GntR family transcriptional regulator</fullName>
    </submittedName>
</protein>
<keyword evidence="6" id="KW-1185">Reference proteome</keyword>
<evidence type="ECO:0000259" key="4">
    <source>
        <dbReference type="PROSITE" id="PS50949"/>
    </source>
</evidence>
<dbReference type="GO" id="GO:0003700">
    <property type="term" value="F:DNA-binding transcription factor activity"/>
    <property type="evidence" value="ECO:0007669"/>
    <property type="project" value="InterPro"/>
</dbReference>
<dbReference type="RefSeq" id="WP_119975028.1">
    <property type="nucleotide sequence ID" value="NZ_JBHSQA010000006.1"/>
</dbReference>
<dbReference type="EMBL" id="QZVS01000086">
    <property type="protein sequence ID" value="RJT87933.1"/>
    <property type="molecule type" value="Genomic_DNA"/>
</dbReference>
<keyword evidence="3" id="KW-0804">Transcription</keyword>
<evidence type="ECO:0000256" key="1">
    <source>
        <dbReference type="ARBA" id="ARBA00023015"/>
    </source>
</evidence>
<organism evidence="5 6">
    <name type="scientific">Cryobacterium melibiosiphilum</name>
    <dbReference type="NCBI Taxonomy" id="995039"/>
    <lineage>
        <taxon>Bacteria</taxon>
        <taxon>Bacillati</taxon>
        <taxon>Actinomycetota</taxon>
        <taxon>Actinomycetes</taxon>
        <taxon>Micrococcales</taxon>
        <taxon>Microbacteriaceae</taxon>
        <taxon>Cryobacterium</taxon>
    </lineage>
</organism>
<name>A0A3A5MM35_9MICO</name>
<dbReference type="OrthoDB" id="4307011at2"/>
<dbReference type="SMART" id="SM00345">
    <property type="entry name" value="HTH_GNTR"/>
    <property type="match status" value="1"/>
</dbReference>
<dbReference type="PANTHER" id="PTHR38445">
    <property type="entry name" value="HTH-TYPE TRANSCRIPTIONAL REPRESSOR YTRA"/>
    <property type="match status" value="1"/>
</dbReference>
<dbReference type="InterPro" id="IPR036390">
    <property type="entry name" value="WH_DNA-bd_sf"/>
</dbReference>
<keyword evidence="2" id="KW-0238">DNA-binding</keyword>
<accession>A0A3A5MM35</accession>
<dbReference type="Proteomes" id="UP000272015">
    <property type="component" value="Unassembled WGS sequence"/>
</dbReference>
<comment type="caution">
    <text evidence="5">The sequence shown here is derived from an EMBL/GenBank/DDBJ whole genome shotgun (WGS) entry which is preliminary data.</text>
</comment>
<dbReference type="CDD" id="cd07377">
    <property type="entry name" value="WHTH_GntR"/>
    <property type="match status" value="1"/>
</dbReference>
<dbReference type="Gene3D" id="1.10.10.10">
    <property type="entry name" value="Winged helix-like DNA-binding domain superfamily/Winged helix DNA-binding domain"/>
    <property type="match status" value="1"/>
</dbReference>
<dbReference type="InterPro" id="IPR036388">
    <property type="entry name" value="WH-like_DNA-bd_sf"/>
</dbReference>
<proteinExistence type="predicted"/>
<dbReference type="GO" id="GO:0003677">
    <property type="term" value="F:DNA binding"/>
    <property type="evidence" value="ECO:0007669"/>
    <property type="project" value="UniProtKB-KW"/>
</dbReference>
<evidence type="ECO:0000313" key="6">
    <source>
        <dbReference type="Proteomes" id="UP000272015"/>
    </source>
</evidence>
<dbReference type="PROSITE" id="PS50949">
    <property type="entry name" value="HTH_GNTR"/>
    <property type="match status" value="1"/>
</dbReference>
<dbReference type="InterPro" id="IPR000524">
    <property type="entry name" value="Tscrpt_reg_HTH_GntR"/>
</dbReference>
<sequence length="118" mass="12441">MLVIDPTSSTPPFEQLRAQVIAAVRSGEMAAGDKLPTVRKLAADLGLAANTVARAYRELEQDEVIETRGRNGSFVSATGDATARHLQVAARAYADRAVQLGVAPDEALRVVSAALGIR</sequence>
<dbReference type="PANTHER" id="PTHR38445:SF9">
    <property type="entry name" value="HTH-TYPE TRANSCRIPTIONAL REPRESSOR YTRA"/>
    <property type="match status" value="1"/>
</dbReference>
<keyword evidence="1" id="KW-0805">Transcription regulation</keyword>
<feature type="domain" description="HTH gntR-type" evidence="4">
    <location>
        <begin position="10"/>
        <end position="78"/>
    </location>
</feature>
<reference evidence="5 6" key="1">
    <citation type="submission" date="2018-09" db="EMBL/GenBank/DDBJ databases">
        <title>Novel species of Cryobacterium.</title>
        <authorList>
            <person name="Liu Q."/>
            <person name="Xin Y.-H."/>
        </authorList>
    </citation>
    <scope>NUCLEOTIDE SEQUENCE [LARGE SCALE GENOMIC DNA]</scope>
    <source>
        <strain evidence="5 6">Hh39</strain>
    </source>
</reference>
<dbReference type="SUPFAM" id="SSF46785">
    <property type="entry name" value="Winged helix' DNA-binding domain"/>
    <property type="match status" value="1"/>
</dbReference>
<evidence type="ECO:0000313" key="5">
    <source>
        <dbReference type="EMBL" id="RJT87933.1"/>
    </source>
</evidence>
<dbReference type="Pfam" id="PF00392">
    <property type="entry name" value="GntR"/>
    <property type="match status" value="1"/>
</dbReference>
<evidence type="ECO:0000256" key="2">
    <source>
        <dbReference type="ARBA" id="ARBA00023125"/>
    </source>
</evidence>
<evidence type="ECO:0000256" key="3">
    <source>
        <dbReference type="ARBA" id="ARBA00023163"/>
    </source>
</evidence>